<dbReference type="EMBL" id="JWIY01000001">
    <property type="protein sequence ID" value="KIC78821.1"/>
    <property type="molecule type" value="Genomic_DNA"/>
</dbReference>
<dbReference type="Pfam" id="PF13279">
    <property type="entry name" value="4HBT_2"/>
    <property type="match status" value="1"/>
</dbReference>
<comment type="caution">
    <text evidence="1">The sequence shown here is derived from an EMBL/GenBank/DDBJ whole genome shotgun (WGS) entry which is preliminary data.</text>
</comment>
<name>A0A0C1K7H3_STRCV</name>
<protein>
    <submittedName>
        <fullName evidence="1">Thioesterase</fullName>
    </submittedName>
</protein>
<dbReference type="GeneID" id="93847224"/>
<evidence type="ECO:0000313" key="2">
    <source>
        <dbReference type="Proteomes" id="UP000031339"/>
    </source>
</evidence>
<dbReference type="OrthoDB" id="9792301at2"/>
<dbReference type="Proteomes" id="UP000031339">
    <property type="component" value="Unassembled WGS sequence"/>
</dbReference>
<evidence type="ECO:0000313" key="1">
    <source>
        <dbReference type="EMBL" id="KIC78821.1"/>
    </source>
</evidence>
<dbReference type="Gene3D" id="3.10.129.10">
    <property type="entry name" value="Hotdog Thioesterase"/>
    <property type="match status" value="1"/>
</dbReference>
<reference evidence="1 2" key="1">
    <citation type="submission" date="2014-12" db="EMBL/GenBank/DDBJ databases">
        <title>Partial genome sequence of Streptococcus constellatus KCOM 1650 (= ChDC B144).</title>
        <authorList>
            <person name="Kook J.-K."/>
            <person name="Park S.-N."/>
            <person name="Lim Y.K."/>
            <person name="Jo E."/>
        </authorList>
    </citation>
    <scope>NUCLEOTIDE SEQUENCE [LARGE SCALE GENOMIC DNA]</scope>
    <source>
        <strain evidence="1 2">KCOM 1650</strain>
    </source>
</reference>
<dbReference type="eggNOG" id="COG1607">
    <property type="taxonomic scope" value="Bacteria"/>
</dbReference>
<dbReference type="STRING" id="862969.SCI_1207"/>
<dbReference type="SUPFAM" id="SSF54637">
    <property type="entry name" value="Thioesterase/thiol ester dehydrase-isomerase"/>
    <property type="match status" value="1"/>
</dbReference>
<sequence>MTLETKNIAIQDTYGNRFQHCWGCGPKNESGLHLKTYPSLDGTSCISKITPARQYTGGVPANLFGGMIAMIFDCHGTASAAWFAHQNKGLDLTEKTVIGRFITARLEVDYKSPTPIDEEITVVSRLEELGERKVIVTMEMIVADQVRAKAKMVAVAVKDNM</sequence>
<gene>
    <name evidence="1" type="ORF">RN79_04440</name>
</gene>
<dbReference type="RefSeq" id="WP_003068625.1">
    <property type="nucleotide sequence ID" value="NZ_CAJPUH010000022.1"/>
</dbReference>
<organism evidence="1 2">
    <name type="scientific">Streptococcus constellatus</name>
    <dbReference type="NCBI Taxonomy" id="76860"/>
    <lineage>
        <taxon>Bacteria</taxon>
        <taxon>Bacillati</taxon>
        <taxon>Bacillota</taxon>
        <taxon>Bacilli</taxon>
        <taxon>Lactobacillales</taxon>
        <taxon>Streptococcaceae</taxon>
        <taxon>Streptococcus</taxon>
        <taxon>Streptococcus anginosus group</taxon>
    </lineage>
</organism>
<dbReference type="AlphaFoldDB" id="A0A0C1K7H3"/>
<proteinExistence type="predicted"/>
<dbReference type="InterPro" id="IPR029069">
    <property type="entry name" value="HotDog_dom_sf"/>
</dbReference>
<accession>A0A0C1K7H3</accession>